<dbReference type="STRING" id="341036.SAMN05660649_02699"/>
<dbReference type="Pfam" id="PF02661">
    <property type="entry name" value="Fic"/>
    <property type="match status" value="1"/>
</dbReference>
<dbReference type="NCBIfam" id="TIGR01550">
    <property type="entry name" value="DOC_P1"/>
    <property type="match status" value="1"/>
</dbReference>
<evidence type="ECO:0000259" key="1">
    <source>
        <dbReference type="PROSITE" id="PS51459"/>
    </source>
</evidence>
<proteinExistence type="predicted"/>
<feature type="domain" description="Fido" evidence="1">
    <location>
        <begin position="9"/>
        <end position="127"/>
    </location>
</feature>
<dbReference type="OrthoDB" id="9802752at2"/>
<dbReference type="EMBL" id="FOOX01000009">
    <property type="protein sequence ID" value="SFG78196.1"/>
    <property type="molecule type" value="Genomic_DNA"/>
</dbReference>
<dbReference type="InterPro" id="IPR036597">
    <property type="entry name" value="Fido-like_dom_sf"/>
</dbReference>
<dbReference type="RefSeq" id="WP_092471903.1">
    <property type="nucleotide sequence ID" value="NZ_FOOX01000009.1"/>
</dbReference>
<dbReference type="SUPFAM" id="SSF140931">
    <property type="entry name" value="Fic-like"/>
    <property type="match status" value="1"/>
</dbReference>
<protein>
    <submittedName>
        <fullName evidence="2">Death on curing protein</fullName>
    </submittedName>
</protein>
<keyword evidence="3" id="KW-1185">Reference proteome</keyword>
<dbReference type="InterPro" id="IPR053737">
    <property type="entry name" value="Type_II_TA_Toxin"/>
</dbReference>
<dbReference type="AlphaFoldDB" id="A0A1I2UTA6"/>
<name>A0A1I2UTA6_9FIRM</name>
<dbReference type="Proteomes" id="UP000199337">
    <property type="component" value="Unassembled WGS sequence"/>
</dbReference>
<organism evidence="2 3">
    <name type="scientific">Desulfotruncus arcticus DSM 17038</name>
    <dbReference type="NCBI Taxonomy" id="1121424"/>
    <lineage>
        <taxon>Bacteria</taxon>
        <taxon>Bacillati</taxon>
        <taxon>Bacillota</taxon>
        <taxon>Clostridia</taxon>
        <taxon>Eubacteriales</taxon>
        <taxon>Desulfallaceae</taxon>
        <taxon>Desulfotruncus</taxon>
    </lineage>
</organism>
<dbReference type="PROSITE" id="PS51459">
    <property type="entry name" value="FIDO"/>
    <property type="match status" value="1"/>
</dbReference>
<dbReference type="GO" id="GO:0016301">
    <property type="term" value="F:kinase activity"/>
    <property type="evidence" value="ECO:0007669"/>
    <property type="project" value="InterPro"/>
</dbReference>
<gene>
    <name evidence="2" type="ORF">SAMN05660649_02699</name>
</gene>
<accession>A0A1I2UTA6</accession>
<dbReference type="Gene3D" id="1.20.120.1870">
    <property type="entry name" value="Fic/DOC protein, Fido domain"/>
    <property type="match status" value="1"/>
</dbReference>
<evidence type="ECO:0000313" key="2">
    <source>
        <dbReference type="EMBL" id="SFG78196.1"/>
    </source>
</evidence>
<dbReference type="PIRSF" id="PIRSF018297">
    <property type="entry name" value="Doc"/>
    <property type="match status" value="1"/>
</dbReference>
<dbReference type="InterPro" id="IPR006440">
    <property type="entry name" value="Doc"/>
</dbReference>
<dbReference type="InterPro" id="IPR003812">
    <property type="entry name" value="Fido"/>
</dbReference>
<dbReference type="PANTHER" id="PTHR39426">
    <property type="entry name" value="HOMOLOGY TO DEATH-ON-CURING PROTEIN OF PHAGE P1"/>
    <property type="match status" value="1"/>
</dbReference>
<sequence length="135" mass="15084">MGKEELNFLTLAEVIEIHKDQIERYGGHPGLRDYDLLCSAIAMPEASFGGKYLHLDIFEMAAAYVFYICQDHPFIDGNKRTGLACGLVFLEINGITIIDDVGILYETVMSVASGKLKKVDLAKTFRKLYQITGFV</sequence>
<reference evidence="3" key="1">
    <citation type="submission" date="2016-10" db="EMBL/GenBank/DDBJ databases">
        <authorList>
            <person name="Varghese N."/>
            <person name="Submissions S."/>
        </authorList>
    </citation>
    <scope>NUCLEOTIDE SEQUENCE [LARGE SCALE GENOMIC DNA]</scope>
    <source>
        <strain evidence="3">DSM 17038</strain>
    </source>
</reference>
<dbReference type="PANTHER" id="PTHR39426:SF1">
    <property type="entry name" value="HOMOLOGY TO DEATH-ON-CURING PROTEIN OF PHAGE P1"/>
    <property type="match status" value="1"/>
</dbReference>
<evidence type="ECO:0000313" key="3">
    <source>
        <dbReference type="Proteomes" id="UP000199337"/>
    </source>
</evidence>